<dbReference type="EMBL" id="CP024923">
    <property type="protein sequence ID" value="ATY33552.1"/>
    <property type="molecule type" value="Genomic_DNA"/>
</dbReference>
<dbReference type="InterPro" id="IPR014710">
    <property type="entry name" value="RmlC-like_jellyroll"/>
</dbReference>
<dbReference type="CDD" id="cd00038">
    <property type="entry name" value="CAP_ED"/>
    <property type="match status" value="1"/>
</dbReference>
<evidence type="ECO:0000256" key="2">
    <source>
        <dbReference type="ARBA" id="ARBA00023125"/>
    </source>
</evidence>
<dbReference type="Proteomes" id="UP000229081">
    <property type="component" value="Chromosome"/>
</dbReference>
<feature type="domain" description="Cyclic nucleotide-binding" evidence="4">
    <location>
        <begin position="53"/>
        <end position="151"/>
    </location>
</feature>
<dbReference type="CDD" id="cd00092">
    <property type="entry name" value="HTH_CRP"/>
    <property type="match status" value="1"/>
</dbReference>
<name>A0A2K8MI36_9SPHN</name>
<evidence type="ECO:0000256" key="3">
    <source>
        <dbReference type="ARBA" id="ARBA00023163"/>
    </source>
</evidence>
<dbReference type="InterPro" id="IPR000595">
    <property type="entry name" value="cNMP-bd_dom"/>
</dbReference>
<dbReference type="PANTHER" id="PTHR24567:SF75">
    <property type="entry name" value="FUMARATE AND NITRATE REDUCTION REGULATORY PROTEIN"/>
    <property type="match status" value="1"/>
</dbReference>
<dbReference type="SMART" id="SM00419">
    <property type="entry name" value="HTH_CRP"/>
    <property type="match status" value="1"/>
</dbReference>
<gene>
    <name evidence="6" type="ORF">CVN68_17595</name>
</gene>
<keyword evidence="3" id="KW-0804">Transcription</keyword>
<evidence type="ECO:0000259" key="5">
    <source>
        <dbReference type="PROSITE" id="PS51063"/>
    </source>
</evidence>
<proteinExistence type="predicted"/>
<dbReference type="SMART" id="SM00100">
    <property type="entry name" value="cNMP"/>
    <property type="match status" value="1"/>
</dbReference>
<sequence>MYLPDTAVAAPPPADTLLQCDHPCFGCPVRDHAVCNVLGQVDLAAFKRSGNTRHLDSGEALCWEGATAGQVYNVTRGVLRLSKLLPDGRRQITGFAFPGDFLGITMDDEHPFTVEAVAPTELCRFSRPRFDAFVDEHPHMERRLYTAAVRELSAARDQLVLLGRKTAAERLATFILQMVAHTPQTEGQAPRALLPMSRSDIADYLGLRIETVSRELGALKSARLVRMMGIHELLILDRAALENLAAG</sequence>
<evidence type="ECO:0000256" key="1">
    <source>
        <dbReference type="ARBA" id="ARBA00023015"/>
    </source>
</evidence>
<protein>
    <recommendedName>
        <fullName evidence="8">Crp/Fnr family transcriptional regulator</fullName>
    </recommendedName>
</protein>
<dbReference type="RefSeq" id="WP_100283351.1">
    <property type="nucleotide sequence ID" value="NZ_CP024923.1"/>
</dbReference>
<dbReference type="Pfam" id="PF13545">
    <property type="entry name" value="HTH_Crp_2"/>
    <property type="match status" value="1"/>
</dbReference>
<evidence type="ECO:0000259" key="4">
    <source>
        <dbReference type="PROSITE" id="PS50042"/>
    </source>
</evidence>
<dbReference type="GO" id="GO:0003677">
    <property type="term" value="F:DNA binding"/>
    <property type="evidence" value="ECO:0007669"/>
    <property type="project" value="UniProtKB-KW"/>
</dbReference>
<dbReference type="InterPro" id="IPR036390">
    <property type="entry name" value="WH_DNA-bd_sf"/>
</dbReference>
<dbReference type="InterPro" id="IPR036388">
    <property type="entry name" value="WH-like_DNA-bd_sf"/>
</dbReference>
<reference evidence="6 7" key="1">
    <citation type="submission" date="2017-11" db="EMBL/GenBank/DDBJ databases">
        <title>Complete genome sequence of Sphingomonas sp. Strain Cra20, a psychrotolerant potential plant growth promoting rhizobacteria.</title>
        <authorList>
            <person name="Luo Y."/>
        </authorList>
    </citation>
    <scope>NUCLEOTIDE SEQUENCE [LARGE SCALE GENOMIC DNA]</scope>
    <source>
        <strain evidence="6 7">Cra20</strain>
    </source>
</reference>
<organism evidence="6 7">
    <name type="scientific">Sphingomonas psychrotolerans</name>
    <dbReference type="NCBI Taxonomy" id="1327635"/>
    <lineage>
        <taxon>Bacteria</taxon>
        <taxon>Pseudomonadati</taxon>
        <taxon>Pseudomonadota</taxon>
        <taxon>Alphaproteobacteria</taxon>
        <taxon>Sphingomonadales</taxon>
        <taxon>Sphingomonadaceae</taxon>
        <taxon>Sphingomonas</taxon>
    </lineage>
</organism>
<dbReference type="Gene3D" id="2.60.120.10">
    <property type="entry name" value="Jelly Rolls"/>
    <property type="match status" value="1"/>
</dbReference>
<keyword evidence="7" id="KW-1185">Reference proteome</keyword>
<dbReference type="SUPFAM" id="SSF51206">
    <property type="entry name" value="cAMP-binding domain-like"/>
    <property type="match status" value="1"/>
</dbReference>
<accession>A0A2K8MI36</accession>
<dbReference type="SUPFAM" id="SSF46785">
    <property type="entry name" value="Winged helix' DNA-binding domain"/>
    <property type="match status" value="1"/>
</dbReference>
<dbReference type="InterPro" id="IPR012318">
    <property type="entry name" value="HTH_CRP"/>
</dbReference>
<dbReference type="InterPro" id="IPR018490">
    <property type="entry name" value="cNMP-bd_dom_sf"/>
</dbReference>
<keyword evidence="2" id="KW-0238">DNA-binding</keyword>
<dbReference type="PROSITE" id="PS51063">
    <property type="entry name" value="HTH_CRP_2"/>
    <property type="match status" value="1"/>
</dbReference>
<dbReference type="PROSITE" id="PS50042">
    <property type="entry name" value="CNMP_BINDING_3"/>
    <property type="match status" value="1"/>
</dbReference>
<dbReference type="GO" id="GO:0003700">
    <property type="term" value="F:DNA-binding transcription factor activity"/>
    <property type="evidence" value="ECO:0007669"/>
    <property type="project" value="TreeGrafter"/>
</dbReference>
<dbReference type="PRINTS" id="PR00034">
    <property type="entry name" value="HTHCRP"/>
</dbReference>
<dbReference type="OrthoDB" id="667966at2"/>
<dbReference type="Pfam" id="PF00027">
    <property type="entry name" value="cNMP_binding"/>
    <property type="match status" value="1"/>
</dbReference>
<evidence type="ECO:0000313" key="7">
    <source>
        <dbReference type="Proteomes" id="UP000229081"/>
    </source>
</evidence>
<dbReference type="GO" id="GO:0005829">
    <property type="term" value="C:cytosol"/>
    <property type="evidence" value="ECO:0007669"/>
    <property type="project" value="TreeGrafter"/>
</dbReference>
<dbReference type="KEGG" id="sphc:CVN68_17595"/>
<evidence type="ECO:0008006" key="8">
    <source>
        <dbReference type="Google" id="ProtNLM"/>
    </source>
</evidence>
<keyword evidence="1" id="KW-0805">Transcription regulation</keyword>
<dbReference type="PANTHER" id="PTHR24567">
    <property type="entry name" value="CRP FAMILY TRANSCRIPTIONAL REGULATORY PROTEIN"/>
    <property type="match status" value="1"/>
</dbReference>
<feature type="domain" description="HTH crp-type" evidence="5">
    <location>
        <begin position="165"/>
        <end position="239"/>
    </location>
</feature>
<evidence type="ECO:0000313" key="6">
    <source>
        <dbReference type="EMBL" id="ATY33552.1"/>
    </source>
</evidence>
<dbReference type="Gene3D" id="1.10.10.10">
    <property type="entry name" value="Winged helix-like DNA-binding domain superfamily/Winged helix DNA-binding domain"/>
    <property type="match status" value="1"/>
</dbReference>
<dbReference type="InterPro" id="IPR050397">
    <property type="entry name" value="Env_Response_Regulators"/>
</dbReference>
<dbReference type="AlphaFoldDB" id="A0A2K8MI36"/>